<dbReference type="PANTHER" id="PTHR43546:SF9">
    <property type="entry name" value="L-ASCORBATE-6-PHOSPHATE LACTONASE ULAG-RELATED"/>
    <property type="match status" value="1"/>
</dbReference>
<dbReference type="InterPro" id="IPR036866">
    <property type="entry name" value="RibonucZ/Hydroxyglut_hydro"/>
</dbReference>
<keyword evidence="1" id="KW-0378">Hydrolase</keyword>
<dbReference type="Proteomes" id="UP000572817">
    <property type="component" value="Unassembled WGS sequence"/>
</dbReference>
<dbReference type="Gene3D" id="3.60.15.10">
    <property type="entry name" value="Ribonuclease Z/Hydroxyacylglutathione hydrolase-like"/>
    <property type="match status" value="1"/>
</dbReference>
<comment type="caution">
    <text evidence="3">The sequence shown here is derived from an EMBL/GenBank/DDBJ whole genome shotgun (WGS) entry which is preliminary data.</text>
</comment>
<evidence type="ECO:0000256" key="1">
    <source>
        <dbReference type="ARBA" id="ARBA00022801"/>
    </source>
</evidence>
<name>A0A8H4J6W6_9PEZI</name>
<dbReference type="SUPFAM" id="SSF56281">
    <property type="entry name" value="Metallo-hydrolase/oxidoreductase"/>
    <property type="match status" value="1"/>
</dbReference>
<evidence type="ECO:0000313" key="4">
    <source>
        <dbReference type="Proteomes" id="UP000572817"/>
    </source>
</evidence>
<dbReference type="InterPro" id="IPR050114">
    <property type="entry name" value="UPF0173_UPF0282_UlaG_hydrolase"/>
</dbReference>
<evidence type="ECO:0000259" key="2">
    <source>
        <dbReference type="Pfam" id="PF12706"/>
    </source>
</evidence>
<sequence>MPSSSFKSTISITHIGTATAILSIDDINFLTDPFFSPAGTEHDAGIAILKNSTSPALSLAQLPPIDAVLLSHEDHWDNLDALGRRLLDGRRVLTTVVGLAPWQTLDLVVAGGGGGTRFRVTGIPCAAFGADDDDDGKPNAVYFAGDTAYVEAAARGLRARWNVVVALLNLGRARVPLPGRGPLQVTMDGAQAARLCREVGVEVLVLMHFESWGHFTQFGGELREGFEEEGVAGQVCWLEPGVEKRVF</sequence>
<feature type="domain" description="Metallo-beta-lactamase" evidence="2">
    <location>
        <begin position="28"/>
        <end position="209"/>
    </location>
</feature>
<keyword evidence="4" id="KW-1185">Reference proteome</keyword>
<proteinExistence type="predicted"/>
<dbReference type="PANTHER" id="PTHR43546">
    <property type="entry name" value="UPF0173 METAL-DEPENDENT HYDROLASE MJ1163-RELATED"/>
    <property type="match status" value="1"/>
</dbReference>
<organism evidence="3 4">
    <name type="scientific">Botryosphaeria dothidea</name>
    <dbReference type="NCBI Taxonomy" id="55169"/>
    <lineage>
        <taxon>Eukaryota</taxon>
        <taxon>Fungi</taxon>
        <taxon>Dikarya</taxon>
        <taxon>Ascomycota</taxon>
        <taxon>Pezizomycotina</taxon>
        <taxon>Dothideomycetes</taxon>
        <taxon>Dothideomycetes incertae sedis</taxon>
        <taxon>Botryosphaeriales</taxon>
        <taxon>Botryosphaeriaceae</taxon>
        <taxon>Botryosphaeria</taxon>
    </lineage>
</organism>
<dbReference type="GO" id="GO:0016787">
    <property type="term" value="F:hydrolase activity"/>
    <property type="evidence" value="ECO:0007669"/>
    <property type="project" value="UniProtKB-KW"/>
</dbReference>
<dbReference type="AlphaFoldDB" id="A0A8H4J6W6"/>
<protein>
    <recommendedName>
        <fullName evidence="2">Metallo-beta-lactamase domain-containing protein</fullName>
    </recommendedName>
</protein>
<accession>A0A8H4J6W6</accession>
<gene>
    <name evidence="3" type="ORF">GTA08_BOTSDO00133</name>
</gene>
<dbReference type="InterPro" id="IPR001279">
    <property type="entry name" value="Metallo-B-lactamas"/>
</dbReference>
<dbReference type="Pfam" id="PF12706">
    <property type="entry name" value="Lactamase_B_2"/>
    <property type="match status" value="1"/>
</dbReference>
<dbReference type="OrthoDB" id="332863at2759"/>
<evidence type="ECO:0000313" key="3">
    <source>
        <dbReference type="EMBL" id="KAF4313846.1"/>
    </source>
</evidence>
<reference evidence="3" key="1">
    <citation type="submission" date="2020-04" db="EMBL/GenBank/DDBJ databases">
        <title>Genome Assembly and Annotation of Botryosphaeria dothidea sdau 11-99, a Latent Pathogen of Apple Fruit Ring Rot in China.</title>
        <authorList>
            <person name="Yu C."/>
            <person name="Diao Y."/>
            <person name="Lu Q."/>
            <person name="Zhao J."/>
            <person name="Cui S."/>
            <person name="Peng C."/>
            <person name="He B."/>
            <person name="Liu H."/>
        </authorList>
    </citation>
    <scope>NUCLEOTIDE SEQUENCE [LARGE SCALE GENOMIC DNA]</scope>
    <source>
        <strain evidence="3">Sdau11-99</strain>
    </source>
</reference>
<dbReference type="EMBL" id="WWBZ02000001">
    <property type="protein sequence ID" value="KAF4313846.1"/>
    <property type="molecule type" value="Genomic_DNA"/>
</dbReference>